<dbReference type="Pfam" id="PF07853">
    <property type="entry name" value="DUF1648"/>
    <property type="match status" value="1"/>
</dbReference>
<evidence type="ECO:0000313" key="5">
    <source>
        <dbReference type="Proteomes" id="UP000032120"/>
    </source>
</evidence>
<feature type="transmembrane region" description="Helical" evidence="2">
    <location>
        <begin position="222"/>
        <end position="241"/>
    </location>
</feature>
<dbReference type="AlphaFoldDB" id="A0A0D0IP33"/>
<proteinExistence type="predicted"/>
<feature type="region of interest" description="Disordered" evidence="1">
    <location>
        <begin position="337"/>
        <end position="363"/>
    </location>
</feature>
<feature type="transmembrane region" description="Helical" evidence="2">
    <location>
        <begin position="12"/>
        <end position="36"/>
    </location>
</feature>
<comment type="caution">
    <text evidence="4">The sequence shown here is derived from an EMBL/GenBank/DDBJ whole genome shotgun (WGS) entry which is preliminary data.</text>
</comment>
<keyword evidence="2" id="KW-1133">Transmembrane helix</keyword>
<accession>A0A0D0IP33</accession>
<organism evidence="4 5">
    <name type="scientific">Leucobacter komagatae</name>
    <dbReference type="NCBI Taxonomy" id="55969"/>
    <lineage>
        <taxon>Bacteria</taxon>
        <taxon>Bacillati</taxon>
        <taxon>Actinomycetota</taxon>
        <taxon>Actinomycetes</taxon>
        <taxon>Micrococcales</taxon>
        <taxon>Microbacteriaceae</taxon>
        <taxon>Leucobacter</taxon>
    </lineage>
</organism>
<feature type="domain" description="DUF1648" evidence="3">
    <location>
        <begin position="24"/>
        <end position="69"/>
    </location>
</feature>
<dbReference type="EMBL" id="JXSQ01000003">
    <property type="protein sequence ID" value="KIP53319.1"/>
    <property type="molecule type" value="Genomic_DNA"/>
</dbReference>
<dbReference type="Proteomes" id="UP000032120">
    <property type="component" value="Unassembled WGS sequence"/>
</dbReference>
<feature type="transmembrane region" description="Helical" evidence="2">
    <location>
        <begin position="103"/>
        <end position="127"/>
    </location>
</feature>
<sequence length="363" mass="37360">MSLSPQLATAKRAALIVGTALPLLILLVSAALQLAWLPRMPSPAAVHWGASGLPDGFGSPWQNLGLFVGVNVMMLALPLVGRFQASRPSTGLPKATWASGSRFLPAFVLGMTVSLQTQAIGVSLAQLDAADARDTGSTLWALIGGFAGGAIVGVVAYLLQPKLQLDPETGEPAAEPLPLSGAERAVWVGDVTPSRTMSLVVTSILVLLVALSVWMFTIEAVAGWITLGTLVFFAALMLMGMRFRVRIGPQGFEAKSVIGFPVFRVPAADVAGVVTAEINPLGEFGGWGLRFSGNRTGIVPRGGEGIVITRRDGRVLVATLAGAEEAAAVLSAAAAGASTQQTGPAPGPRGVLSIAPEIEGDSQ</sequence>
<feature type="transmembrane region" description="Helical" evidence="2">
    <location>
        <begin position="197"/>
        <end position="216"/>
    </location>
</feature>
<evidence type="ECO:0000256" key="1">
    <source>
        <dbReference type="SAM" id="MobiDB-lite"/>
    </source>
</evidence>
<evidence type="ECO:0000259" key="3">
    <source>
        <dbReference type="Pfam" id="PF07853"/>
    </source>
</evidence>
<evidence type="ECO:0000256" key="2">
    <source>
        <dbReference type="SAM" id="Phobius"/>
    </source>
</evidence>
<keyword evidence="2" id="KW-0812">Transmembrane</keyword>
<dbReference type="RefSeq" id="WP_042543046.1">
    <property type="nucleotide sequence ID" value="NZ_JXSQ01000003.1"/>
</dbReference>
<name>A0A0D0IP33_9MICO</name>
<feature type="transmembrane region" description="Helical" evidence="2">
    <location>
        <begin position="64"/>
        <end position="83"/>
    </location>
</feature>
<protein>
    <recommendedName>
        <fullName evidence="3">DUF1648 domain-containing protein</fullName>
    </recommendedName>
</protein>
<dbReference type="InterPro" id="IPR012867">
    <property type="entry name" value="DUF1648"/>
</dbReference>
<keyword evidence="2" id="KW-0472">Membrane</keyword>
<keyword evidence="5" id="KW-1185">Reference proteome</keyword>
<evidence type="ECO:0000313" key="4">
    <source>
        <dbReference type="EMBL" id="KIP53319.1"/>
    </source>
</evidence>
<dbReference type="OrthoDB" id="3178004at2"/>
<feature type="transmembrane region" description="Helical" evidence="2">
    <location>
        <begin position="139"/>
        <end position="159"/>
    </location>
</feature>
<gene>
    <name evidence="4" type="ORF">SD72_03490</name>
</gene>
<reference evidence="4 5" key="1">
    <citation type="submission" date="2015-01" db="EMBL/GenBank/DDBJ databases">
        <title>Draft genome sequence of Leucobacter komagatae strain VKM ST2845.</title>
        <authorList>
            <person name="Karlyshev A.V."/>
            <person name="Kudryashova E.B."/>
        </authorList>
    </citation>
    <scope>NUCLEOTIDE SEQUENCE [LARGE SCALE GENOMIC DNA]</scope>
    <source>
        <strain evidence="4 5">VKM ST2845</strain>
    </source>
</reference>